<accession>A0A8J3M694</accession>
<evidence type="ECO:0000256" key="1">
    <source>
        <dbReference type="SAM" id="Phobius"/>
    </source>
</evidence>
<keyword evidence="1" id="KW-0472">Membrane</keyword>
<dbReference type="AlphaFoldDB" id="A0A8J3M694"/>
<gene>
    <name evidence="2" type="ORF">GCM10011600_27990</name>
</gene>
<evidence type="ECO:0000313" key="3">
    <source>
        <dbReference type="Proteomes" id="UP000617531"/>
    </source>
</evidence>
<proteinExistence type="predicted"/>
<comment type="caution">
    <text evidence="2">The sequence shown here is derived from an EMBL/GenBank/DDBJ whole genome shotgun (WGS) entry which is preliminary data.</text>
</comment>
<sequence length="238" mass="24251">MSGTPASPDPTLTPVVPRRGRAAEITAWILLAAGSAFGGLGISAIAGLGPVYGPATGRWLDGVAWAFGMSVALFFFGIISPVLIATPFVLSRRGPSRIVAAILLVALVVGIALAGVSAVGAKYEATPHQPSCPHADSRVRDALDELGHVGPMDTLVEGIDGCETVLRSVSLAEAVDAYTVQLDKLGWTIEDLDGGGIEARRGGVLFTLSGVCGSEPVMTVRTDTSSLEPGASCTGIVG</sequence>
<dbReference type="RefSeq" id="WP_191284158.1">
    <property type="nucleotide sequence ID" value="NZ_BNAI01000009.1"/>
</dbReference>
<name>A0A8J3M694_9MICO</name>
<protein>
    <submittedName>
        <fullName evidence="2">Uncharacterized protein</fullName>
    </submittedName>
</protein>
<feature type="transmembrane region" description="Helical" evidence="1">
    <location>
        <begin position="98"/>
        <end position="121"/>
    </location>
</feature>
<keyword evidence="3" id="KW-1185">Reference proteome</keyword>
<keyword evidence="1" id="KW-1133">Transmembrane helix</keyword>
<dbReference type="EMBL" id="BNAI01000009">
    <property type="protein sequence ID" value="GHF25303.1"/>
    <property type="molecule type" value="Genomic_DNA"/>
</dbReference>
<dbReference type="Proteomes" id="UP000617531">
    <property type="component" value="Unassembled WGS sequence"/>
</dbReference>
<keyword evidence="1" id="KW-0812">Transmembrane</keyword>
<organism evidence="2 3">
    <name type="scientific">Pseudolysinimonas yzui</name>
    <dbReference type="NCBI Taxonomy" id="2708254"/>
    <lineage>
        <taxon>Bacteria</taxon>
        <taxon>Bacillati</taxon>
        <taxon>Actinomycetota</taxon>
        <taxon>Actinomycetes</taxon>
        <taxon>Micrococcales</taxon>
        <taxon>Microbacteriaceae</taxon>
        <taxon>Pseudolysinimonas</taxon>
    </lineage>
</organism>
<evidence type="ECO:0000313" key="2">
    <source>
        <dbReference type="EMBL" id="GHF25303.1"/>
    </source>
</evidence>
<reference evidence="2" key="2">
    <citation type="submission" date="2020-09" db="EMBL/GenBank/DDBJ databases">
        <authorList>
            <person name="Sun Q."/>
            <person name="Zhou Y."/>
        </authorList>
    </citation>
    <scope>NUCLEOTIDE SEQUENCE</scope>
    <source>
        <strain evidence="2">CGMCC 1.16548</strain>
    </source>
</reference>
<reference evidence="2" key="1">
    <citation type="journal article" date="2014" name="Int. J. Syst. Evol. Microbiol.">
        <title>Complete genome sequence of Corynebacterium casei LMG S-19264T (=DSM 44701T), isolated from a smear-ripened cheese.</title>
        <authorList>
            <consortium name="US DOE Joint Genome Institute (JGI-PGF)"/>
            <person name="Walter F."/>
            <person name="Albersmeier A."/>
            <person name="Kalinowski J."/>
            <person name="Ruckert C."/>
        </authorList>
    </citation>
    <scope>NUCLEOTIDE SEQUENCE</scope>
    <source>
        <strain evidence="2">CGMCC 1.16548</strain>
    </source>
</reference>
<feature type="transmembrane region" description="Helical" evidence="1">
    <location>
        <begin position="28"/>
        <end position="52"/>
    </location>
</feature>
<feature type="transmembrane region" description="Helical" evidence="1">
    <location>
        <begin position="64"/>
        <end position="86"/>
    </location>
</feature>